<dbReference type="EMBL" id="JAADJT010000001">
    <property type="protein sequence ID" value="NGZ83175.1"/>
    <property type="molecule type" value="Genomic_DNA"/>
</dbReference>
<dbReference type="RefSeq" id="WP_166098220.1">
    <property type="nucleotide sequence ID" value="NZ_JAADJT010000001.1"/>
</dbReference>
<keyword evidence="3" id="KW-1185">Reference proteome</keyword>
<protein>
    <recommendedName>
        <fullName evidence="4">DUF2812 domain-containing protein</fullName>
    </recommendedName>
</protein>
<name>A0ABX0FF77_9BURK</name>
<proteinExistence type="predicted"/>
<keyword evidence="1" id="KW-1133">Transmembrane helix</keyword>
<evidence type="ECO:0000256" key="1">
    <source>
        <dbReference type="SAM" id="Phobius"/>
    </source>
</evidence>
<comment type="caution">
    <text evidence="2">The sequence shown here is derived from an EMBL/GenBank/DDBJ whole genome shotgun (WGS) entry which is preliminary data.</text>
</comment>
<sequence length="246" mass="27820">MNNVISHRFKLVKLNGKILNYKVSRKQASFVYTENDRTKLEVIAIAASLAGMGGQAISVASNANSTEEDADYVEFSLDGKIIKGWLWYSPFHEGDEVKVAAEWQSDHYEVFGVARPSDQTISLYPHCSRAKTRHIKNAFKWWLITAVMLQVVISIVFLTIGLDAFIDGWKYMTTGGAWWLPLGLTVFCAIAIISMARQWMPFAKVAEKVFSVLELPNPHNIDLVKSSKNKNLPQDSPEFGSMYFRY</sequence>
<dbReference type="InterPro" id="IPR048130">
    <property type="entry name" value="T6SS_ExIF-like"/>
</dbReference>
<feature type="transmembrane region" description="Helical" evidence="1">
    <location>
        <begin position="141"/>
        <end position="166"/>
    </location>
</feature>
<organism evidence="2 3">
    <name type="scientific">Duganella aceris</name>
    <dbReference type="NCBI Taxonomy" id="2703883"/>
    <lineage>
        <taxon>Bacteria</taxon>
        <taxon>Pseudomonadati</taxon>
        <taxon>Pseudomonadota</taxon>
        <taxon>Betaproteobacteria</taxon>
        <taxon>Burkholderiales</taxon>
        <taxon>Oxalobacteraceae</taxon>
        <taxon>Telluria group</taxon>
        <taxon>Duganella</taxon>
    </lineage>
</organism>
<evidence type="ECO:0008006" key="4">
    <source>
        <dbReference type="Google" id="ProtNLM"/>
    </source>
</evidence>
<keyword evidence="1" id="KW-0812">Transmembrane</keyword>
<accession>A0ABX0FF77</accession>
<reference evidence="3" key="1">
    <citation type="submission" date="2023-07" db="EMBL/GenBank/DDBJ databases">
        <title>Duganella aceri sp. nov., isolated from tree sap.</title>
        <authorList>
            <person name="Kim I.S."/>
        </authorList>
    </citation>
    <scope>NUCLEOTIDE SEQUENCE [LARGE SCALE GENOMIC DNA]</scope>
    <source>
        <strain evidence="3">SAP-35</strain>
    </source>
</reference>
<feature type="transmembrane region" description="Helical" evidence="1">
    <location>
        <begin position="178"/>
        <end position="196"/>
    </location>
</feature>
<dbReference type="NCBIfam" id="NF041560">
    <property type="entry name" value="T6SS_Burk_ExIF"/>
    <property type="match status" value="1"/>
</dbReference>
<gene>
    <name evidence="2" type="ORF">GW587_02735</name>
</gene>
<evidence type="ECO:0000313" key="3">
    <source>
        <dbReference type="Proteomes" id="UP000666369"/>
    </source>
</evidence>
<evidence type="ECO:0000313" key="2">
    <source>
        <dbReference type="EMBL" id="NGZ83175.1"/>
    </source>
</evidence>
<keyword evidence="1" id="KW-0472">Membrane</keyword>
<dbReference type="Proteomes" id="UP000666369">
    <property type="component" value="Unassembled WGS sequence"/>
</dbReference>